<comment type="caution">
    <text evidence="1">The sequence shown here is derived from an EMBL/GenBank/DDBJ whole genome shotgun (WGS) entry which is preliminary data.</text>
</comment>
<name>A0ABN9VCQ8_9DINO</name>
<protein>
    <submittedName>
        <fullName evidence="1">Uncharacterized protein</fullName>
    </submittedName>
</protein>
<evidence type="ECO:0000313" key="2">
    <source>
        <dbReference type="Proteomes" id="UP001189429"/>
    </source>
</evidence>
<gene>
    <name evidence="1" type="ORF">PCOR1329_LOCUS56850</name>
</gene>
<proteinExistence type="predicted"/>
<dbReference type="Proteomes" id="UP001189429">
    <property type="component" value="Unassembled WGS sequence"/>
</dbReference>
<feature type="non-terminal residue" evidence="1">
    <location>
        <position position="1"/>
    </location>
</feature>
<reference evidence="1" key="1">
    <citation type="submission" date="2023-10" db="EMBL/GenBank/DDBJ databases">
        <authorList>
            <person name="Chen Y."/>
            <person name="Shah S."/>
            <person name="Dougan E. K."/>
            <person name="Thang M."/>
            <person name="Chan C."/>
        </authorList>
    </citation>
    <scope>NUCLEOTIDE SEQUENCE [LARGE SCALE GENOMIC DNA]</scope>
</reference>
<keyword evidence="2" id="KW-1185">Reference proteome</keyword>
<accession>A0ABN9VCQ8</accession>
<sequence length="143" mass="15784">DDENMCARKCDKGLWLKPFLALAQAILGLDPSCLLQSFPRGQSEDLLAHFAAMANETYGGGIYQNPMNPKEIWANICENAQGNQLFPLWEPALGAYVSEGDYNKIMDALRSEFANTPPRIFTYKFAPICSATYAGNPLLSCVL</sequence>
<dbReference type="EMBL" id="CAUYUJ010017007">
    <property type="protein sequence ID" value="CAK0870865.1"/>
    <property type="molecule type" value="Genomic_DNA"/>
</dbReference>
<evidence type="ECO:0000313" key="1">
    <source>
        <dbReference type="EMBL" id="CAK0870865.1"/>
    </source>
</evidence>
<organism evidence="1 2">
    <name type="scientific">Prorocentrum cordatum</name>
    <dbReference type="NCBI Taxonomy" id="2364126"/>
    <lineage>
        <taxon>Eukaryota</taxon>
        <taxon>Sar</taxon>
        <taxon>Alveolata</taxon>
        <taxon>Dinophyceae</taxon>
        <taxon>Prorocentrales</taxon>
        <taxon>Prorocentraceae</taxon>
        <taxon>Prorocentrum</taxon>
    </lineage>
</organism>